<evidence type="ECO:0000313" key="12">
    <source>
        <dbReference type="Proteomes" id="UP001652621"/>
    </source>
</evidence>
<proteinExistence type="predicted"/>
<evidence type="ECO:0000256" key="2">
    <source>
        <dbReference type="ARBA" id="ARBA00022622"/>
    </source>
</evidence>
<evidence type="ECO:0000256" key="1">
    <source>
        <dbReference type="ARBA" id="ARBA00004589"/>
    </source>
</evidence>
<evidence type="ECO:0000313" key="13">
    <source>
        <dbReference type="RefSeq" id="XP_005185537.1"/>
    </source>
</evidence>
<evidence type="ECO:0000256" key="3">
    <source>
        <dbReference type="ARBA" id="ARBA00022692"/>
    </source>
</evidence>
<evidence type="ECO:0000256" key="8">
    <source>
        <dbReference type="ARBA" id="ARBA00023288"/>
    </source>
</evidence>
<evidence type="ECO:0000256" key="6">
    <source>
        <dbReference type="ARBA" id="ARBA00023136"/>
    </source>
</evidence>
<dbReference type="KEGG" id="mde:101887513"/>
<dbReference type="AlphaFoldDB" id="A0A1I8MA47"/>
<dbReference type="RefSeq" id="XP_005185537.1">
    <property type="nucleotide sequence ID" value="XM_005185480.3"/>
</dbReference>
<keyword evidence="5 9" id="KW-1133">Transmembrane helix</keyword>
<dbReference type="PANTHER" id="PTHR33562:SF18">
    <property type="entry name" value="BOUDIN-RELATED"/>
    <property type="match status" value="1"/>
</dbReference>
<comment type="subcellular location">
    <subcellularLocation>
        <location evidence="1">Membrane</location>
        <topology evidence="1">Lipid-anchor</topology>
        <topology evidence="1">GPI-anchor</topology>
    </subcellularLocation>
</comment>
<reference evidence="11" key="1">
    <citation type="submission" date="2020-05" db="UniProtKB">
        <authorList>
            <consortium name="EnsemblMetazoa"/>
        </authorList>
    </citation>
    <scope>IDENTIFICATION</scope>
    <source>
        <strain evidence="11">Aabys</strain>
    </source>
</reference>
<gene>
    <name evidence="11" type="primary">101887513</name>
    <name evidence="13" type="synonym">LOC101887513</name>
</gene>
<organism evidence="11">
    <name type="scientific">Musca domestica</name>
    <name type="common">House fly</name>
    <dbReference type="NCBI Taxonomy" id="7370"/>
    <lineage>
        <taxon>Eukaryota</taxon>
        <taxon>Metazoa</taxon>
        <taxon>Ecdysozoa</taxon>
        <taxon>Arthropoda</taxon>
        <taxon>Hexapoda</taxon>
        <taxon>Insecta</taxon>
        <taxon>Pterygota</taxon>
        <taxon>Neoptera</taxon>
        <taxon>Endopterygota</taxon>
        <taxon>Diptera</taxon>
        <taxon>Brachycera</taxon>
        <taxon>Muscomorpha</taxon>
        <taxon>Muscoidea</taxon>
        <taxon>Muscidae</taxon>
        <taxon>Musca</taxon>
    </lineage>
</organism>
<dbReference type="GeneID" id="101887513"/>
<keyword evidence="8" id="KW-0449">Lipoprotein</keyword>
<keyword evidence="12" id="KW-1185">Reference proteome</keyword>
<evidence type="ECO:0000256" key="4">
    <source>
        <dbReference type="ARBA" id="ARBA00022729"/>
    </source>
</evidence>
<keyword evidence="6 9" id="KW-0472">Membrane</keyword>
<evidence type="ECO:0000256" key="5">
    <source>
        <dbReference type="ARBA" id="ARBA00022989"/>
    </source>
</evidence>
<feature type="signal peptide" evidence="10">
    <location>
        <begin position="1"/>
        <end position="22"/>
    </location>
</feature>
<dbReference type="Pfam" id="PF17064">
    <property type="entry name" value="QVR"/>
    <property type="match status" value="1"/>
</dbReference>
<dbReference type="Proteomes" id="UP001652621">
    <property type="component" value="Unplaced"/>
</dbReference>
<reference evidence="13" key="2">
    <citation type="submission" date="2025-04" db="UniProtKB">
        <authorList>
            <consortium name="RefSeq"/>
        </authorList>
    </citation>
    <scope>IDENTIFICATION</scope>
    <source>
        <strain evidence="13">Aabys</strain>
    </source>
</reference>
<name>A0A1I8MA47_MUSDO</name>
<evidence type="ECO:0000256" key="10">
    <source>
        <dbReference type="SAM" id="SignalP"/>
    </source>
</evidence>
<keyword evidence="3 9" id="KW-0812">Transmembrane</keyword>
<sequence>MSSIKYLLAIAVVASVATTAFAVHCYQCESLSNKKCGEQFEAEESMKVDCSKAAVPAYLLSLFTGTNLNSTGCMKQTVDAKMGGIHIVRSCYFGDISHTEKGCKPDVTDLLSTQLSCDVCSGELCNGSGSMMPVLMTIVVFFGLARLFS</sequence>
<feature type="chain" id="PRO_5044560072" evidence="10">
    <location>
        <begin position="23"/>
        <end position="149"/>
    </location>
</feature>
<keyword evidence="4 10" id="KW-0732">Signal</keyword>
<dbReference type="GO" id="GO:0030431">
    <property type="term" value="P:sleep"/>
    <property type="evidence" value="ECO:0007669"/>
    <property type="project" value="InterPro"/>
</dbReference>
<dbReference type="EnsemblMetazoa" id="MDOA002778-RA">
    <property type="protein sequence ID" value="MDOA002778-PA"/>
    <property type="gene ID" value="MDOA002778"/>
</dbReference>
<dbReference type="eggNOG" id="ENOG502T7Z1">
    <property type="taxonomic scope" value="Eukaryota"/>
</dbReference>
<dbReference type="PANTHER" id="PTHR33562">
    <property type="entry name" value="ATILLA, ISOFORM B-RELATED-RELATED"/>
    <property type="match status" value="1"/>
</dbReference>
<dbReference type="VEuPathDB" id="VectorBase:MDOA002778"/>
<dbReference type="OrthoDB" id="6083863at2759"/>
<evidence type="ECO:0000313" key="11">
    <source>
        <dbReference type="EnsemblMetazoa" id="MDOA002778-PA"/>
    </source>
</evidence>
<feature type="transmembrane region" description="Helical" evidence="9">
    <location>
        <begin position="130"/>
        <end position="148"/>
    </location>
</feature>
<protein>
    <submittedName>
        <fullName evidence="13">Uncharacterized protein LOC101887513</fullName>
    </submittedName>
</protein>
<dbReference type="VEuPathDB" id="VectorBase:MDOMA2_014348"/>
<keyword evidence="2" id="KW-0336">GPI-anchor</keyword>
<dbReference type="InterPro" id="IPR031424">
    <property type="entry name" value="QVR-like"/>
</dbReference>
<keyword evidence="7" id="KW-0325">Glycoprotein</keyword>
<evidence type="ECO:0000256" key="7">
    <source>
        <dbReference type="ARBA" id="ARBA00023180"/>
    </source>
</evidence>
<dbReference type="GO" id="GO:0032222">
    <property type="term" value="P:regulation of synaptic transmission, cholinergic"/>
    <property type="evidence" value="ECO:0007669"/>
    <property type="project" value="InterPro"/>
</dbReference>
<accession>A0A1I8MA47</accession>
<dbReference type="InterPro" id="IPR050975">
    <property type="entry name" value="Sleep_regulator"/>
</dbReference>
<dbReference type="GO" id="GO:0098552">
    <property type="term" value="C:side of membrane"/>
    <property type="evidence" value="ECO:0007669"/>
    <property type="project" value="UniProtKB-KW"/>
</dbReference>
<evidence type="ECO:0000256" key="9">
    <source>
        <dbReference type="SAM" id="Phobius"/>
    </source>
</evidence>